<sequence length="82" mass="9045">MVRCYKRKTSNEGKYSAAICCRMLQCLNAAMSDVLAARTSIYKAAKLYKIPYVALHSRVKGKRRAVKATTGRPTSISTADEA</sequence>
<dbReference type="OrthoDB" id="6755551at2759"/>
<evidence type="ECO:0000313" key="3">
    <source>
        <dbReference type="EMBL" id="CAG9837560.1"/>
    </source>
</evidence>
<gene>
    <name evidence="3" type="ORF">DIABBA_LOCUS10529</name>
</gene>
<dbReference type="Gene3D" id="1.10.10.60">
    <property type="entry name" value="Homeodomain-like"/>
    <property type="match status" value="1"/>
</dbReference>
<comment type="subcellular location">
    <subcellularLocation>
        <location evidence="1">Nucleus</location>
    </subcellularLocation>
</comment>
<feature type="domain" description="HTH psq-type" evidence="2">
    <location>
        <begin position="27"/>
        <end position="62"/>
    </location>
</feature>
<dbReference type="InterPro" id="IPR009057">
    <property type="entry name" value="Homeodomain-like_sf"/>
</dbReference>
<proteinExistence type="predicted"/>
<protein>
    <recommendedName>
        <fullName evidence="2">HTH psq-type domain-containing protein</fullName>
    </recommendedName>
</protein>
<dbReference type="Proteomes" id="UP001153709">
    <property type="component" value="Chromosome 7"/>
</dbReference>
<dbReference type="AlphaFoldDB" id="A0A9N9XDS0"/>
<dbReference type="Pfam" id="PF05225">
    <property type="entry name" value="HTH_psq"/>
    <property type="match status" value="1"/>
</dbReference>
<organism evidence="3 4">
    <name type="scientific">Diabrotica balteata</name>
    <name type="common">Banded cucumber beetle</name>
    <dbReference type="NCBI Taxonomy" id="107213"/>
    <lineage>
        <taxon>Eukaryota</taxon>
        <taxon>Metazoa</taxon>
        <taxon>Ecdysozoa</taxon>
        <taxon>Arthropoda</taxon>
        <taxon>Hexapoda</taxon>
        <taxon>Insecta</taxon>
        <taxon>Pterygota</taxon>
        <taxon>Neoptera</taxon>
        <taxon>Endopterygota</taxon>
        <taxon>Coleoptera</taxon>
        <taxon>Polyphaga</taxon>
        <taxon>Cucujiformia</taxon>
        <taxon>Chrysomeloidea</taxon>
        <taxon>Chrysomelidae</taxon>
        <taxon>Galerucinae</taxon>
        <taxon>Diabroticina</taxon>
        <taxon>Diabroticites</taxon>
        <taxon>Diabrotica</taxon>
    </lineage>
</organism>
<dbReference type="EMBL" id="OU898282">
    <property type="protein sequence ID" value="CAG9837560.1"/>
    <property type="molecule type" value="Genomic_DNA"/>
</dbReference>
<dbReference type="GO" id="GO:0003677">
    <property type="term" value="F:DNA binding"/>
    <property type="evidence" value="ECO:0007669"/>
    <property type="project" value="InterPro"/>
</dbReference>
<dbReference type="InterPro" id="IPR007889">
    <property type="entry name" value="HTH_Psq"/>
</dbReference>
<accession>A0A9N9XDS0</accession>
<keyword evidence="4" id="KW-1185">Reference proteome</keyword>
<dbReference type="GO" id="GO:0005634">
    <property type="term" value="C:nucleus"/>
    <property type="evidence" value="ECO:0007669"/>
    <property type="project" value="UniProtKB-SubCell"/>
</dbReference>
<evidence type="ECO:0000256" key="1">
    <source>
        <dbReference type="ARBA" id="ARBA00004123"/>
    </source>
</evidence>
<evidence type="ECO:0000259" key="2">
    <source>
        <dbReference type="Pfam" id="PF05225"/>
    </source>
</evidence>
<evidence type="ECO:0000313" key="4">
    <source>
        <dbReference type="Proteomes" id="UP001153709"/>
    </source>
</evidence>
<reference evidence="3" key="1">
    <citation type="submission" date="2022-01" db="EMBL/GenBank/DDBJ databases">
        <authorList>
            <person name="King R."/>
        </authorList>
    </citation>
    <scope>NUCLEOTIDE SEQUENCE</scope>
</reference>
<dbReference type="SUPFAM" id="SSF46689">
    <property type="entry name" value="Homeodomain-like"/>
    <property type="match status" value="1"/>
</dbReference>
<name>A0A9N9XDS0_DIABA</name>